<evidence type="ECO:0000313" key="9">
    <source>
        <dbReference type="EMBL" id="TFK33836.1"/>
    </source>
</evidence>
<proteinExistence type="inferred from homology"/>
<sequence length="78" mass="8379">RICPGRHLADASLWIAIASMLATFSISKTIGEDGQPITPNIAFSSGLTSHLKPYRCVIKPRSKSAASLINDTNTSDTY</sequence>
<keyword evidence="10" id="KW-1185">Reference proteome</keyword>
<feature type="non-terminal residue" evidence="9">
    <location>
        <position position="1"/>
    </location>
</feature>
<evidence type="ECO:0000256" key="4">
    <source>
        <dbReference type="ARBA" id="ARBA00022723"/>
    </source>
</evidence>
<dbReference type="Proteomes" id="UP000308652">
    <property type="component" value="Unassembled WGS sequence"/>
</dbReference>
<dbReference type="GO" id="GO:0005506">
    <property type="term" value="F:iron ion binding"/>
    <property type="evidence" value="ECO:0007669"/>
    <property type="project" value="InterPro"/>
</dbReference>
<name>A0A5C3LPB4_9AGAR</name>
<organism evidence="9 10">
    <name type="scientific">Crucibulum laeve</name>
    <dbReference type="NCBI Taxonomy" id="68775"/>
    <lineage>
        <taxon>Eukaryota</taxon>
        <taxon>Fungi</taxon>
        <taxon>Dikarya</taxon>
        <taxon>Basidiomycota</taxon>
        <taxon>Agaricomycotina</taxon>
        <taxon>Agaricomycetes</taxon>
        <taxon>Agaricomycetidae</taxon>
        <taxon>Agaricales</taxon>
        <taxon>Agaricineae</taxon>
        <taxon>Nidulariaceae</taxon>
        <taxon>Crucibulum</taxon>
    </lineage>
</organism>
<dbReference type="InterPro" id="IPR036396">
    <property type="entry name" value="Cyt_P450_sf"/>
</dbReference>
<feature type="chain" id="PRO_5022868310" description="Cytochrome P450" evidence="8">
    <location>
        <begin position="28"/>
        <end position="78"/>
    </location>
</feature>
<evidence type="ECO:0000256" key="7">
    <source>
        <dbReference type="ARBA" id="ARBA00023033"/>
    </source>
</evidence>
<accession>A0A5C3LPB4</accession>
<dbReference type="GO" id="GO:0004497">
    <property type="term" value="F:monooxygenase activity"/>
    <property type="evidence" value="ECO:0007669"/>
    <property type="project" value="UniProtKB-KW"/>
</dbReference>
<keyword evidence="8" id="KW-0732">Signal</keyword>
<dbReference type="OrthoDB" id="2789670at2759"/>
<comment type="cofactor">
    <cofactor evidence="1">
        <name>heme</name>
        <dbReference type="ChEBI" id="CHEBI:30413"/>
    </cofactor>
</comment>
<evidence type="ECO:0000256" key="3">
    <source>
        <dbReference type="ARBA" id="ARBA00022617"/>
    </source>
</evidence>
<dbReference type="Gene3D" id="1.10.630.10">
    <property type="entry name" value="Cytochrome P450"/>
    <property type="match status" value="1"/>
</dbReference>
<dbReference type="GO" id="GO:0020037">
    <property type="term" value="F:heme binding"/>
    <property type="evidence" value="ECO:0007669"/>
    <property type="project" value="InterPro"/>
</dbReference>
<keyword evidence="4" id="KW-0479">Metal-binding</keyword>
<feature type="signal peptide" evidence="8">
    <location>
        <begin position="1"/>
        <end position="27"/>
    </location>
</feature>
<dbReference type="PANTHER" id="PTHR46300">
    <property type="entry name" value="P450, PUTATIVE (EUROFUNG)-RELATED-RELATED"/>
    <property type="match status" value="1"/>
</dbReference>
<dbReference type="InterPro" id="IPR050364">
    <property type="entry name" value="Cytochrome_P450_fung"/>
</dbReference>
<gene>
    <name evidence="9" type="ORF">BDQ12DRAFT_614639</name>
</gene>
<evidence type="ECO:0000256" key="6">
    <source>
        <dbReference type="ARBA" id="ARBA00023004"/>
    </source>
</evidence>
<evidence type="ECO:0000256" key="2">
    <source>
        <dbReference type="ARBA" id="ARBA00010617"/>
    </source>
</evidence>
<dbReference type="SUPFAM" id="SSF48264">
    <property type="entry name" value="Cytochrome P450"/>
    <property type="match status" value="1"/>
</dbReference>
<dbReference type="AlphaFoldDB" id="A0A5C3LPB4"/>
<dbReference type="PANTHER" id="PTHR46300:SF5">
    <property type="entry name" value="CYTOCHROME P450"/>
    <property type="match status" value="1"/>
</dbReference>
<reference evidence="9 10" key="1">
    <citation type="journal article" date="2019" name="Nat. Ecol. Evol.">
        <title>Megaphylogeny resolves global patterns of mushroom evolution.</title>
        <authorList>
            <person name="Varga T."/>
            <person name="Krizsan K."/>
            <person name="Foldi C."/>
            <person name="Dima B."/>
            <person name="Sanchez-Garcia M."/>
            <person name="Sanchez-Ramirez S."/>
            <person name="Szollosi G.J."/>
            <person name="Szarkandi J.G."/>
            <person name="Papp V."/>
            <person name="Albert L."/>
            <person name="Andreopoulos W."/>
            <person name="Angelini C."/>
            <person name="Antonin V."/>
            <person name="Barry K.W."/>
            <person name="Bougher N.L."/>
            <person name="Buchanan P."/>
            <person name="Buyck B."/>
            <person name="Bense V."/>
            <person name="Catcheside P."/>
            <person name="Chovatia M."/>
            <person name="Cooper J."/>
            <person name="Damon W."/>
            <person name="Desjardin D."/>
            <person name="Finy P."/>
            <person name="Geml J."/>
            <person name="Haridas S."/>
            <person name="Hughes K."/>
            <person name="Justo A."/>
            <person name="Karasinski D."/>
            <person name="Kautmanova I."/>
            <person name="Kiss B."/>
            <person name="Kocsube S."/>
            <person name="Kotiranta H."/>
            <person name="LaButti K.M."/>
            <person name="Lechner B.E."/>
            <person name="Liimatainen K."/>
            <person name="Lipzen A."/>
            <person name="Lukacs Z."/>
            <person name="Mihaltcheva S."/>
            <person name="Morgado L.N."/>
            <person name="Niskanen T."/>
            <person name="Noordeloos M.E."/>
            <person name="Ohm R.A."/>
            <person name="Ortiz-Santana B."/>
            <person name="Ovrebo C."/>
            <person name="Racz N."/>
            <person name="Riley R."/>
            <person name="Savchenko A."/>
            <person name="Shiryaev A."/>
            <person name="Soop K."/>
            <person name="Spirin V."/>
            <person name="Szebenyi C."/>
            <person name="Tomsovsky M."/>
            <person name="Tulloss R.E."/>
            <person name="Uehling J."/>
            <person name="Grigoriev I.V."/>
            <person name="Vagvolgyi C."/>
            <person name="Papp T."/>
            <person name="Martin F.M."/>
            <person name="Miettinen O."/>
            <person name="Hibbett D.S."/>
            <person name="Nagy L.G."/>
        </authorList>
    </citation>
    <scope>NUCLEOTIDE SEQUENCE [LARGE SCALE GENOMIC DNA]</scope>
    <source>
        <strain evidence="9 10">CBS 166.37</strain>
    </source>
</reference>
<dbReference type="GO" id="GO:0016705">
    <property type="term" value="F:oxidoreductase activity, acting on paired donors, with incorporation or reduction of molecular oxygen"/>
    <property type="evidence" value="ECO:0007669"/>
    <property type="project" value="InterPro"/>
</dbReference>
<evidence type="ECO:0008006" key="11">
    <source>
        <dbReference type="Google" id="ProtNLM"/>
    </source>
</evidence>
<evidence type="ECO:0000256" key="1">
    <source>
        <dbReference type="ARBA" id="ARBA00001971"/>
    </source>
</evidence>
<keyword evidence="3" id="KW-0349">Heme</keyword>
<evidence type="ECO:0000256" key="5">
    <source>
        <dbReference type="ARBA" id="ARBA00023002"/>
    </source>
</evidence>
<comment type="similarity">
    <text evidence="2">Belongs to the cytochrome P450 family.</text>
</comment>
<protein>
    <recommendedName>
        <fullName evidence="11">Cytochrome P450</fullName>
    </recommendedName>
</protein>
<keyword evidence="6" id="KW-0408">Iron</keyword>
<evidence type="ECO:0000313" key="10">
    <source>
        <dbReference type="Proteomes" id="UP000308652"/>
    </source>
</evidence>
<dbReference type="EMBL" id="ML213641">
    <property type="protein sequence ID" value="TFK33836.1"/>
    <property type="molecule type" value="Genomic_DNA"/>
</dbReference>
<keyword evidence="5" id="KW-0560">Oxidoreductase</keyword>
<keyword evidence="7" id="KW-0503">Monooxygenase</keyword>
<evidence type="ECO:0000256" key="8">
    <source>
        <dbReference type="SAM" id="SignalP"/>
    </source>
</evidence>